<evidence type="ECO:0000313" key="2">
    <source>
        <dbReference type="EMBL" id="MPR36533.1"/>
    </source>
</evidence>
<dbReference type="RefSeq" id="WP_152764520.1">
    <property type="nucleotide sequence ID" value="NZ_WHLY01000002.1"/>
</dbReference>
<protein>
    <submittedName>
        <fullName evidence="2">Uncharacterized protein</fullName>
    </submittedName>
</protein>
<evidence type="ECO:0000256" key="1">
    <source>
        <dbReference type="SAM" id="MobiDB-lite"/>
    </source>
</evidence>
<evidence type="ECO:0000313" key="3">
    <source>
        <dbReference type="Proteomes" id="UP000479293"/>
    </source>
</evidence>
<feature type="region of interest" description="Disordered" evidence="1">
    <location>
        <begin position="44"/>
        <end position="64"/>
    </location>
</feature>
<organism evidence="2 3">
    <name type="scientific">Salmonirosea aquatica</name>
    <dbReference type="NCBI Taxonomy" id="2654236"/>
    <lineage>
        <taxon>Bacteria</taxon>
        <taxon>Pseudomonadati</taxon>
        <taxon>Bacteroidota</taxon>
        <taxon>Cytophagia</taxon>
        <taxon>Cytophagales</taxon>
        <taxon>Spirosomataceae</taxon>
        <taxon>Salmonirosea</taxon>
    </lineage>
</organism>
<keyword evidence="3" id="KW-1185">Reference proteome</keyword>
<dbReference type="AlphaFoldDB" id="A0A7C9FZH0"/>
<comment type="caution">
    <text evidence="2">The sequence shown here is derived from an EMBL/GenBank/DDBJ whole genome shotgun (WGS) entry which is preliminary data.</text>
</comment>
<name>A0A7C9FZH0_9BACT</name>
<dbReference type="EMBL" id="WHLY01000002">
    <property type="protein sequence ID" value="MPR36533.1"/>
    <property type="molecule type" value="Genomic_DNA"/>
</dbReference>
<accession>A0A7C9FZH0</accession>
<sequence>MSKFKLNDKAGKEDYVFVGGNTKYLATCSQKELEVLHANGDARVDEDNKSKTDAPAEIAMAKGK</sequence>
<dbReference type="Proteomes" id="UP000479293">
    <property type="component" value="Unassembled WGS sequence"/>
</dbReference>
<proteinExistence type="predicted"/>
<feature type="compositionally biased region" description="Basic and acidic residues" evidence="1">
    <location>
        <begin position="44"/>
        <end position="54"/>
    </location>
</feature>
<gene>
    <name evidence="2" type="ORF">GBK04_25135</name>
</gene>
<reference evidence="2 3" key="1">
    <citation type="submission" date="2019-10" db="EMBL/GenBank/DDBJ databases">
        <title>Draft Genome Sequence of Cytophagaceae sp. SJW1-29.</title>
        <authorList>
            <person name="Choi A."/>
        </authorList>
    </citation>
    <scope>NUCLEOTIDE SEQUENCE [LARGE SCALE GENOMIC DNA]</scope>
    <source>
        <strain evidence="2 3">SJW1-29</strain>
    </source>
</reference>